<evidence type="ECO:0000256" key="7">
    <source>
        <dbReference type="ARBA" id="ARBA00022840"/>
    </source>
</evidence>
<dbReference type="InterPro" id="IPR003959">
    <property type="entry name" value="ATPase_AAA_core"/>
</dbReference>
<organism evidence="16 17">
    <name type="scientific">Bipolaris oryzae ATCC 44560</name>
    <dbReference type="NCBI Taxonomy" id="930090"/>
    <lineage>
        <taxon>Eukaryota</taxon>
        <taxon>Fungi</taxon>
        <taxon>Dikarya</taxon>
        <taxon>Ascomycota</taxon>
        <taxon>Pezizomycotina</taxon>
        <taxon>Dothideomycetes</taxon>
        <taxon>Pleosporomycetidae</taxon>
        <taxon>Pleosporales</taxon>
        <taxon>Pleosporineae</taxon>
        <taxon>Pleosporaceae</taxon>
        <taxon>Bipolaris</taxon>
    </lineage>
</organism>
<dbReference type="Gene3D" id="3.40.50.300">
    <property type="entry name" value="P-loop containing nucleotide triphosphate hydrolases"/>
    <property type="match status" value="2"/>
</dbReference>
<evidence type="ECO:0000256" key="13">
    <source>
        <dbReference type="SAM" id="MobiDB-lite"/>
    </source>
</evidence>
<dbReference type="GO" id="GO:0016887">
    <property type="term" value="F:ATP hydrolysis activity"/>
    <property type="evidence" value="ECO:0007669"/>
    <property type="project" value="InterPro"/>
</dbReference>
<dbReference type="FunFam" id="2.40.40.20:FF:000012">
    <property type="entry name" value="Vesicle-fusing ATPase protein"/>
    <property type="match status" value="1"/>
</dbReference>
<evidence type="ECO:0000256" key="5">
    <source>
        <dbReference type="ARBA" id="ARBA00022737"/>
    </source>
</evidence>
<dbReference type="HOGENOM" id="CLU_008037_2_0_1"/>
<dbReference type="Gene3D" id="2.40.40.20">
    <property type="match status" value="1"/>
</dbReference>
<sequence length="815" mass="89161">MFNRDRVPGLPGSSPRPPPRNEGYGQPQQPPQQQQQPPRNYDPRMAGYGGAPPPAVQRMPVPARQGGGPARQLRPIKSPGGNAYAFGNLVAVSPQDFQPNPDGSDIYILVNGNFALSARPTQGCPPGEIGLTDAQRTWAGISLGPQEVVTVAQYDHFSQSQGKSYLGTLEVEVGFAARKTTDTPYDQDELATFFKKSFENQILAPGQQLLLDVKNIPLRLSVRTVQLADLSMEKEETDMPPITDPRARGILTRHTQVDFFKDARSELKIKASAKRAAANSIIQPGFKFEDMGIGGLDTEFSAIFRRAFASRIFPPNVVERLGINHVRGLLLYGPPGTGKTLMARQIGKMLNAREPKVINGPEVLNKYVGASEENIRKMFADAEKEQKEKGDESGLHIIIFDELDAVCKQRGSGSGGGTGVGDSVVNQLLSKLDGVEQLNNILLIGMTNRMDMIDEALLRPGRLEVHLEISLPDESGRAQILKIHTTKMRKNNVLESDVDVEELAKLTKNFSGAELNGLVKAATSYAFGRHLQGGTTVKADVENMRVMRQDFITALDDVKPLFGVAEEELGKRVMRGIIHFSPFIRDILEDGRLYINQVRNSTSTPLLPVLLHGPPGSGKTALAAKMAMDSGYPFIKLISAEDMIGYSESQKVQHLDKTFRDAYKSPLSIIVLDSIESMLEWVPIGPRFSNTVLSALKVLLGKVPPKNRRLLVFATTTQRSVLVQLELFARFKADIAVPNVNTQGELANVLSESGAFSDSDQRRAISEIEEITGSKEIGVGIDNILSGIETAKQDQDVPGRFARYMSSAIAANKTF</sequence>
<feature type="region of interest" description="Disordered" evidence="13">
    <location>
        <begin position="1"/>
        <end position="79"/>
    </location>
</feature>
<evidence type="ECO:0000256" key="12">
    <source>
        <dbReference type="RuleBase" id="RU367045"/>
    </source>
</evidence>
<evidence type="ECO:0000256" key="9">
    <source>
        <dbReference type="ARBA" id="ARBA00022927"/>
    </source>
</evidence>
<dbReference type="OrthoDB" id="9982946at2759"/>
<dbReference type="Gene3D" id="3.10.330.10">
    <property type="match status" value="1"/>
</dbReference>
<gene>
    <name evidence="16" type="ORF">COCMIDRAFT_85</name>
</gene>
<keyword evidence="6 12" id="KW-0547">Nucleotide-binding</keyword>
<feature type="domain" description="AAA+ ATPase" evidence="14">
    <location>
        <begin position="605"/>
        <end position="741"/>
    </location>
</feature>
<dbReference type="AlphaFoldDB" id="W6ZHF0"/>
<name>W6ZHF0_COCMI</name>
<feature type="domain" description="AAA+ ATPase" evidence="14">
    <location>
        <begin position="325"/>
        <end position="473"/>
    </location>
</feature>
<keyword evidence="3 12" id="KW-0813">Transport</keyword>
<dbReference type="GO" id="GO:0005524">
    <property type="term" value="F:ATP binding"/>
    <property type="evidence" value="ECO:0007669"/>
    <property type="project" value="UniProtKB-UniRule"/>
</dbReference>
<evidence type="ECO:0000259" key="14">
    <source>
        <dbReference type="SMART" id="SM00382"/>
    </source>
</evidence>
<protein>
    <recommendedName>
        <fullName evidence="11 12">Vesicular-fusion protein SEC18</fullName>
    </recommendedName>
</protein>
<dbReference type="InterPro" id="IPR027417">
    <property type="entry name" value="P-loop_NTPase"/>
</dbReference>
<keyword evidence="4 12" id="KW-0963">Cytoplasm</keyword>
<dbReference type="InterPro" id="IPR003960">
    <property type="entry name" value="ATPase_AAA_CS"/>
</dbReference>
<dbReference type="KEGG" id="bor:COCMIDRAFT_85"/>
<dbReference type="Pfam" id="PF02933">
    <property type="entry name" value="CDC48_2"/>
    <property type="match status" value="1"/>
</dbReference>
<dbReference type="GeneID" id="19126580"/>
<comment type="subcellular location">
    <subcellularLocation>
        <location evidence="1 12">Cytoplasm</location>
    </subcellularLocation>
</comment>
<keyword evidence="12" id="KW-0378">Hydrolase</keyword>
<reference evidence="16 17" key="1">
    <citation type="journal article" date="2013" name="PLoS Genet.">
        <title>Comparative genome structure, secondary metabolite, and effector coding capacity across Cochliobolus pathogens.</title>
        <authorList>
            <person name="Condon B.J."/>
            <person name="Leng Y."/>
            <person name="Wu D."/>
            <person name="Bushley K.E."/>
            <person name="Ohm R.A."/>
            <person name="Otillar R."/>
            <person name="Martin J."/>
            <person name="Schackwitz W."/>
            <person name="Grimwood J."/>
            <person name="MohdZainudin N."/>
            <person name="Xue C."/>
            <person name="Wang R."/>
            <person name="Manning V.A."/>
            <person name="Dhillon B."/>
            <person name="Tu Z.J."/>
            <person name="Steffenson B.J."/>
            <person name="Salamov A."/>
            <person name="Sun H."/>
            <person name="Lowry S."/>
            <person name="LaButti K."/>
            <person name="Han J."/>
            <person name="Copeland A."/>
            <person name="Lindquist E."/>
            <person name="Barry K."/>
            <person name="Schmutz J."/>
            <person name="Baker S.E."/>
            <person name="Ciuffetti L.M."/>
            <person name="Grigoriev I.V."/>
            <person name="Zhong S."/>
            <person name="Turgeon B.G."/>
        </authorList>
    </citation>
    <scope>NUCLEOTIDE SEQUENCE [LARGE SCALE GENOMIC DNA]</scope>
    <source>
        <strain evidence="16 17">ATCC 44560</strain>
    </source>
</reference>
<dbReference type="Pfam" id="PF00004">
    <property type="entry name" value="AAA"/>
    <property type="match status" value="2"/>
</dbReference>
<dbReference type="GO" id="GO:0005795">
    <property type="term" value="C:Golgi stack"/>
    <property type="evidence" value="ECO:0007669"/>
    <property type="project" value="TreeGrafter"/>
</dbReference>
<keyword evidence="8 12" id="KW-0931">ER-Golgi transport</keyword>
<evidence type="ECO:0000256" key="6">
    <source>
        <dbReference type="ARBA" id="ARBA00022741"/>
    </source>
</evidence>
<dbReference type="InterPro" id="IPR009010">
    <property type="entry name" value="Asp_de-COase-like_dom_sf"/>
</dbReference>
<comment type="function">
    <text evidence="10 12">Required for vesicle-mediated transport. Catalyzes the fusion of transport vesicles within the Golgi cisternae. Is also required for transport from the endoplasmic reticulum to the Golgi stack. Seems to function as a fusion protein required for the delivery of cargo proteins to all compartments of the Golgi stack independent of vesicle origin.</text>
</comment>
<dbReference type="InterPro" id="IPR003593">
    <property type="entry name" value="AAA+_ATPase"/>
</dbReference>
<dbReference type="SUPFAM" id="SSF52540">
    <property type="entry name" value="P-loop containing nucleoside triphosphate hydrolases"/>
    <property type="match status" value="2"/>
</dbReference>
<dbReference type="SUPFAM" id="SSF54585">
    <property type="entry name" value="Cdc48 domain 2-like"/>
    <property type="match status" value="1"/>
</dbReference>
<evidence type="ECO:0000256" key="3">
    <source>
        <dbReference type="ARBA" id="ARBA00022448"/>
    </source>
</evidence>
<keyword evidence="17" id="KW-1185">Reference proteome</keyword>
<dbReference type="Gene3D" id="1.10.8.60">
    <property type="match status" value="1"/>
</dbReference>
<evidence type="ECO:0000259" key="15">
    <source>
        <dbReference type="SMART" id="SM01072"/>
    </source>
</evidence>
<dbReference type="PROSITE" id="PS00674">
    <property type="entry name" value="AAA"/>
    <property type="match status" value="1"/>
</dbReference>
<dbReference type="SMART" id="SM00382">
    <property type="entry name" value="AAA"/>
    <property type="match status" value="2"/>
</dbReference>
<dbReference type="CDD" id="cd00009">
    <property type="entry name" value="AAA"/>
    <property type="match status" value="1"/>
</dbReference>
<keyword evidence="7 12" id="KW-0067">ATP-binding</keyword>
<keyword evidence="5" id="KW-0677">Repeat</keyword>
<dbReference type="InterPro" id="IPR039812">
    <property type="entry name" value="Vesicle-fus_ATPase"/>
</dbReference>
<feature type="domain" description="CDC48" evidence="15">
    <location>
        <begin position="184"/>
        <end position="257"/>
    </location>
</feature>
<keyword evidence="9 12" id="KW-0653">Protein transport</keyword>
<dbReference type="EMBL" id="KI963918">
    <property type="protein sequence ID" value="EUC51282.1"/>
    <property type="molecule type" value="Genomic_DNA"/>
</dbReference>
<dbReference type="PANTHER" id="PTHR23078">
    <property type="entry name" value="VESICULAR-FUSION PROTEIN NSF"/>
    <property type="match status" value="1"/>
</dbReference>
<dbReference type="RefSeq" id="XP_007682058.1">
    <property type="nucleotide sequence ID" value="XM_007683868.1"/>
</dbReference>
<evidence type="ECO:0000313" key="17">
    <source>
        <dbReference type="Proteomes" id="UP000054032"/>
    </source>
</evidence>
<dbReference type="FunFam" id="3.40.50.300:FF:000187">
    <property type="entry name" value="Vesicular-fusion ATPase SEC18"/>
    <property type="match status" value="1"/>
</dbReference>
<dbReference type="GO" id="GO:0035494">
    <property type="term" value="P:SNARE complex disassembly"/>
    <property type="evidence" value="ECO:0007669"/>
    <property type="project" value="InterPro"/>
</dbReference>
<dbReference type="PANTHER" id="PTHR23078:SF3">
    <property type="entry name" value="VESICLE-FUSING ATPASE"/>
    <property type="match status" value="1"/>
</dbReference>
<dbReference type="eggNOG" id="KOG0741">
    <property type="taxonomic scope" value="Eukaryota"/>
</dbReference>
<evidence type="ECO:0000256" key="8">
    <source>
        <dbReference type="ARBA" id="ARBA00022892"/>
    </source>
</evidence>
<dbReference type="Proteomes" id="UP000054032">
    <property type="component" value="Unassembled WGS sequence"/>
</dbReference>
<evidence type="ECO:0000256" key="1">
    <source>
        <dbReference type="ARBA" id="ARBA00004496"/>
    </source>
</evidence>
<evidence type="ECO:0000256" key="4">
    <source>
        <dbReference type="ARBA" id="ARBA00022490"/>
    </source>
</evidence>
<evidence type="ECO:0000256" key="10">
    <source>
        <dbReference type="ARBA" id="ARBA00056429"/>
    </source>
</evidence>
<dbReference type="STRING" id="930090.W6ZHF0"/>
<dbReference type="FunFam" id="1.10.8.60:FF:000026">
    <property type="entry name" value="vesicle-fusing ATPase isoform X1"/>
    <property type="match status" value="1"/>
</dbReference>
<dbReference type="InterPro" id="IPR004201">
    <property type="entry name" value="Cdc48_dom2"/>
</dbReference>
<dbReference type="GO" id="GO:0006891">
    <property type="term" value="P:intra-Golgi vesicle-mediated transport"/>
    <property type="evidence" value="ECO:0007669"/>
    <property type="project" value="TreeGrafter"/>
</dbReference>
<evidence type="ECO:0000256" key="11">
    <source>
        <dbReference type="ARBA" id="ARBA00068637"/>
    </source>
</evidence>
<accession>W6ZHF0</accession>
<comment type="similarity">
    <text evidence="2 12">Belongs to the AAA ATPase family.</text>
</comment>
<dbReference type="InterPro" id="IPR041569">
    <property type="entry name" value="AAA_lid_3"/>
</dbReference>
<dbReference type="FunFam" id="3.40.50.300:FF:000166">
    <property type="entry name" value="vesicle-fusing ATPase isoform X1"/>
    <property type="match status" value="1"/>
</dbReference>
<proteinExistence type="inferred from homology"/>
<evidence type="ECO:0000256" key="2">
    <source>
        <dbReference type="ARBA" id="ARBA00006914"/>
    </source>
</evidence>
<evidence type="ECO:0000313" key="16">
    <source>
        <dbReference type="EMBL" id="EUC51282.1"/>
    </source>
</evidence>
<dbReference type="SUPFAM" id="SSF50692">
    <property type="entry name" value="ADC-like"/>
    <property type="match status" value="1"/>
</dbReference>
<dbReference type="SMART" id="SM01072">
    <property type="entry name" value="CDC48_2"/>
    <property type="match status" value="1"/>
</dbReference>
<dbReference type="GO" id="GO:0043001">
    <property type="term" value="P:Golgi to plasma membrane protein transport"/>
    <property type="evidence" value="ECO:0007669"/>
    <property type="project" value="TreeGrafter"/>
</dbReference>
<dbReference type="InterPro" id="IPR029067">
    <property type="entry name" value="CDC48_domain_2-like_sf"/>
</dbReference>
<dbReference type="Pfam" id="PF17862">
    <property type="entry name" value="AAA_lid_3"/>
    <property type="match status" value="1"/>
</dbReference>